<dbReference type="SUPFAM" id="SSF53448">
    <property type="entry name" value="Nucleotide-diphospho-sugar transferases"/>
    <property type="match status" value="1"/>
</dbReference>
<organism evidence="1 2">
    <name type="scientific">Heliomicrobium undosum</name>
    <dbReference type="NCBI Taxonomy" id="121734"/>
    <lineage>
        <taxon>Bacteria</taxon>
        <taxon>Bacillati</taxon>
        <taxon>Bacillota</taxon>
        <taxon>Clostridia</taxon>
        <taxon>Eubacteriales</taxon>
        <taxon>Heliobacteriaceae</taxon>
        <taxon>Heliomicrobium</taxon>
    </lineage>
</organism>
<dbReference type="PANTHER" id="PTHR42866:SF1">
    <property type="entry name" value="SPORE COAT POLYSACCHARIDE BIOSYNTHESIS PROTEIN SPSF"/>
    <property type="match status" value="1"/>
</dbReference>
<dbReference type="GO" id="GO:0016740">
    <property type="term" value="F:transferase activity"/>
    <property type="evidence" value="ECO:0007669"/>
    <property type="project" value="UniProtKB-KW"/>
</dbReference>
<dbReference type="EMBL" id="WXEY01000005">
    <property type="protein sequence ID" value="MZP29436.1"/>
    <property type="molecule type" value="Genomic_DNA"/>
</dbReference>
<comment type="caution">
    <text evidence="1">The sequence shown here is derived from an EMBL/GenBank/DDBJ whole genome shotgun (WGS) entry which is preliminary data.</text>
</comment>
<gene>
    <name evidence="1" type="ORF">GTO91_06925</name>
</gene>
<accession>A0A845L1E5</accession>
<dbReference type="GO" id="GO:0005829">
    <property type="term" value="C:cytosol"/>
    <property type="evidence" value="ECO:0007669"/>
    <property type="project" value="TreeGrafter"/>
</dbReference>
<dbReference type="Pfam" id="PF02348">
    <property type="entry name" value="CTP_transf_3"/>
    <property type="match status" value="1"/>
</dbReference>
<protein>
    <submittedName>
        <fullName evidence="1">NTP transferase domain-containing protein</fullName>
    </submittedName>
</protein>
<dbReference type="CDD" id="cd02518">
    <property type="entry name" value="GT2_SpsF"/>
    <property type="match status" value="1"/>
</dbReference>
<keyword evidence="1" id="KW-0808">Transferase</keyword>
<keyword evidence="2" id="KW-1185">Reference proteome</keyword>
<dbReference type="Proteomes" id="UP000463470">
    <property type="component" value="Unassembled WGS sequence"/>
</dbReference>
<evidence type="ECO:0000313" key="2">
    <source>
        <dbReference type="Proteomes" id="UP000463470"/>
    </source>
</evidence>
<dbReference type="AlphaFoldDB" id="A0A845L1E5"/>
<sequence>MTKAIIVQARMGSSRLPGKVLMPLAGMPLLWHVLERLKRVREADVLCLATSRGRVDDPVADLARSAGVHLFRGDEDDVLSRYALCAREVDAKTVVRITADCPLIEPDIVAAAISAYEQTQTDYMGIAECPRGLDTEVFSRTALEQAFAEALYPAAREHVTFHLYHSGRFQVNHHRPPEAYRRPQYRLCVDEARDYQLLEEIYRRFYRPGGIVPVPAVLRWLDAHPEWGTYNSGVLQKPVDTTEAPST</sequence>
<dbReference type="OrthoDB" id="9815559at2"/>
<dbReference type="InterPro" id="IPR029044">
    <property type="entry name" value="Nucleotide-diphossugar_trans"/>
</dbReference>
<dbReference type="RefSeq" id="WP_161256879.1">
    <property type="nucleotide sequence ID" value="NZ_WXEY01000005.1"/>
</dbReference>
<dbReference type="PANTHER" id="PTHR42866">
    <property type="entry name" value="3-DEOXY-MANNO-OCTULOSONATE CYTIDYLYLTRANSFERASE"/>
    <property type="match status" value="1"/>
</dbReference>
<reference evidence="1 2" key="1">
    <citation type="submission" date="2020-01" db="EMBL/GenBank/DDBJ databases">
        <title>Whole-genome sequence of Heliobacterium undosum DSM 13378.</title>
        <authorList>
            <person name="Kyndt J.A."/>
            <person name="Meyer T.E."/>
        </authorList>
    </citation>
    <scope>NUCLEOTIDE SEQUENCE [LARGE SCALE GENOMIC DNA]</scope>
    <source>
        <strain evidence="1 2">DSM 13378</strain>
    </source>
</reference>
<dbReference type="InterPro" id="IPR003329">
    <property type="entry name" value="Cytidylyl_trans"/>
</dbReference>
<evidence type="ECO:0000313" key="1">
    <source>
        <dbReference type="EMBL" id="MZP29436.1"/>
    </source>
</evidence>
<dbReference type="Gene3D" id="3.90.550.10">
    <property type="entry name" value="Spore Coat Polysaccharide Biosynthesis Protein SpsA, Chain A"/>
    <property type="match status" value="1"/>
</dbReference>
<name>A0A845L1E5_9FIRM</name>
<proteinExistence type="predicted"/>